<keyword evidence="5" id="KW-0964">Secreted</keyword>
<evidence type="ECO:0000256" key="3">
    <source>
        <dbReference type="ARBA" id="ARBA00012682"/>
    </source>
</evidence>
<keyword evidence="8 17" id="KW-1015">Disulfide bond</keyword>
<comment type="catalytic activity">
    <reaction evidence="10">
        <text>2 superoxide + 2 H(+) = H2O2 + O2</text>
        <dbReference type="Rhea" id="RHEA:20696"/>
        <dbReference type="ChEBI" id="CHEBI:15378"/>
        <dbReference type="ChEBI" id="CHEBI:15379"/>
        <dbReference type="ChEBI" id="CHEBI:16240"/>
        <dbReference type="ChEBI" id="CHEBI:18421"/>
        <dbReference type="EC" id="1.15.1.1"/>
    </reaction>
</comment>
<evidence type="ECO:0000256" key="17">
    <source>
        <dbReference type="PIRSR" id="PIRSR601929-3"/>
    </source>
</evidence>
<dbReference type="InterPro" id="IPR011051">
    <property type="entry name" value="RmlC_Cupin_sf"/>
</dbReference>
<feature type="disulfide bond" evidence="17">
    <location>
        <begin position="129"/>
        <end position="148"/>
    </location>
</feature>
<evidence type="ECO:0000256" key="2">
    <source>
        <dbReference type="ARBA" id="ARBA00007456"/>
    </source>
</evidence>
<dbReference type="GO" id="GO:0010497">
    <property type="term" value="P:plasmodesmata-mediated intercellular transport"/>
    <property type="evidence" value="ECO:0007669"/>
    <property type="project" value="UniProtKB-ARBA"/>
</dbReference>
<evidence type="ECO:0000256" key="14">
    <source>
        <dbReference type="ARBA" id="ARBA00078725"/>
    </source>
</evidence>
<dbReference type="AlphaFoldDB" id="A0A5J4ZLP9"/>
<evidence type="ECO:0000256" key="6">
    <source>
        <dbReference type="ARBA" id="ARBA00022723"/>
    </source>
</evidence>
<gene>
    <name evidence="19" type="ORF">F0562_016060</name>
</gene>
<keyword evidence="6 15" id="KW-0479">Metal-binding</keyword>
<dbReference type="OrthoDB" id="1921208at2759"/>
<evidence type="ECO:0000313" key="20">
    <source>
        <dbReference type="Proteomes" id="UP000325577"/>
    </source>
</evidence>
<dbReference type="SUPFAM" id="SSF51182">
    <property type="entry name" value="RmlC-like cupins"/>
    <property type="match status" value="1"/>
</dbReference>
<dbReference type="GO" id="GO:0048046">
    <property type="term" value="C:apoplast"/>
    <property type="evidence" value="ECO:0007669"/>
    <property type="project" value="UniProtKB-SubCell"/>
</dbReference>
<organism evidence="19 20">
    <name type="scientific">Nyssa sinensis</name>
    <dbReference type="NCBI Taxonomy" id="561372"/>
    <lineage>
        <taxon>Eukaryota</taxon>
        <taxon>Viridiplantae</taxon>
        <taxon>Streptophyta</taxon>
        <taxon>Embryophyta</taxon>
        <taxon>Tracheophyta</taxon>
        <taxon>Spermatophyta</taxon>
        <taxon>Magnoliopsida</taxon>
        <taxon>eudicotyledons</taxon>
        <taxon>Gunneridae</taxon>
        <taxon>Pentapetalae</taxon>
        <taxon>asterids</taxon>
        <taxon>Cornales</taxon>
        <taxon>Nyssaceae</taxon>
        <taxon>Nyssa</taxon>
    </lineage>
</organism>
<evidence type="ECO:0000256" key="1">
    <source>
        <dbReference type="ARBA" id="ARBA00004271"/>
    </source>
</evidence>
<comment type="subcellular location">
    <subcellularLocation>
        <location evidence="1">Secreted</location>
        <location evidence="1">Extracellular space</location>
        <location evidence="1">Apoplast</location>
    </subcellularLocation>
</comment>
<evidence type="ECO:0000256" key="13">
    <source>
        <dbReference type="ARBA" id="ARBA00070015"/>
    </source>
</evidence>
<dbReference type="CDD" id="cd02241">
    <property type="entry name" value="cupin_OxOx"/>
    <property type="match status" value="1"/>
</dbReference>
<dbReference type="InterPro" id="IPR006045">
    <property type="entry name" value="Cupin_1"/>
</dbReference>
<accession>A0A5J4ZLP9</accession>
<evidence type="ECO:0000256" key="8">
    <source>
        <dbReference type="ARBA" id="ARBA00023157"/>
    </source>
</evidence>
<dbReference type="PANTHER" id="PTHR31238">
    <property type="entry name" value="GERMIN-LIKE PROTEIN SUBFAMILY 3 MEMBER 3"/>
    <property type="match status" value="1"/>
</dbReference>
<evidence type="ECO:0000259" key="18">
    <source>
        <dbReference type="SMART" id="SM00835"/>
    </source>
</evidence>
<dbReference type="Gene3D" id="2.60.120.10">
    <property type="entry name" value="Jelly Rolls"/>
    <property type="match status" value="1"/>
</dbReference>
<dbReference type="GO" id="GO:2000280">
    <property type="term" value="P:regulation of root development"/>
    <property type="evidence" value="ECO:0007669"/>
    <property type="project" value="UniProtKB-ARBA"/>
</dbReference>
<dbReference type="InterPro" id="IPR001929">
    <property type="entry name" value="Germin"/>
</dbReference>
<dbReference type="FunFam" id="2.60.120.10:FF:000025">
    <property type="entry name" value="germin-like protein subfamily 2 member 1"/>
    <property type="match status" value="1"/>
</dbReference>
<feature type="binding site" evidence="16">
    <location>
        <position position="211"/>
    </location>
    <ligand>
        <name>Mn(2+)</name>
        <dbReference type="ChEBI" id="CHEBI:29035"/>
    </ligand>
</feature>
<evidence type="ECO:0000313" key="19">
    <source>
        <dbReference type="EMBL" id="KAA8518586.1"/>
    </source>
</evidence>
<evidence type="ECO:0000256" key="16">
    <source>
        <dbReference type="PIRSR" id="PIRSR601929-2"/>
    </source>
</evidence>
<feature type="binding site" evidence="16">
    <location>
        <position position="255"/>
    </location>
    <ligand>
        <name>Mn(2+)</name>
        <dbReference type="ChEBI" id="CHEBI:29035"/>
    </ligand>
</feature>
<protein>
    <recommendedName>
        <fullName evidence="13">Nectarin-1</fullName>
        <ecNumber evidence="3">1.15.1.1</ecNumber>
    </recommendedName>
    <alternativeName>
        <fullName evidence="14">Superoxide dismutase [Mn]</fullName>
    </alternativeName>
</protein>
<proteinExistence type="inferred from homology"/>
<feature type="binding site" evidence="16">
    <location>
        <position position="209"/>
    </location>
    <ligand>
        <name>Mn(2+)</name>
        <dbReference type="ChEBI" id="CHEBI:29035"/>
    </ligand>
</feature>
<feature type="binding site" evidence="15">
    <location>
        <position position="211"/>
    </location>
    <ligand>
        <name>oxalate</name>
        <dbReference type="ChEBI" id="CHEBI:30623"/>
    </ligand>
</feature>
<dbReference type="SMART" id="SM00835">
    <property type="entry name" value="Cupin_1"/>
    <property type="match status" value="1"/>
</dbReference>
<dbReference type="InterPro" id="IPR019780">
    <property type="entry name" value="Germin_Mn-BS"/>
</dbReference>
<comment type="function">
    <text evidence="11">May interact with bacterial adhesins thereby protecting the reproductive tissues from microbial attack. Has no oxalate oxidase activity.</text>
</comment>
<feature type="binding site" evidence="16">
    <location>
        <position position="216"/>
    </location>
    <ligand>
        <name>Mn(2+)</name>
        <dbReference type="ChEBI" id="CHEBI:29035"/>
    </ligand>
</feature>
<keyword evidence="20" id="KW-1185">Reference proteome</keyword>
<evidence type="ECO:0000256" key="15">
    <source>
        <dbReference type="PIRSR" id="PIRSR601929-1"/>
    </source>
</evidence>
<dbReference type="Proteomes" id="UP000325577">
    <property type="component" value="Linkage Group LG7"/>
</dbReference>
<reference evidence="19 20" key="1">
    <citation type="submission" date="2019-09" db="EMBL/GenBank/DDBJ databases">
        <title>A chromosome-level genome assembly of the Chinese tupelo Nyssa sinensis.</title>
        <authorList>
            <person name="Yang X."/>
            <person name="Kang M."/>
            <person name="Yang Y."/>
            <person name="Xiong H."/>
            <person name="Wang M."/>
            <person name="Zhang Z."/>
            <person name="Wang Z."/>
            <person name="Wu H."/>
            <person name="Ma T."/>
            <person name="Liu J."/>
            <person name="Xi Z."/>
        </authorList>
    </citation>
    <scope>NUCLEOTIDE SEQUENCE [LARGE SCALE GENOMIC DNA]</scope>
    <source>
        <strain evidence="19">J267</strain>
        <tissue evidence="19">Leaf</tissue>
    </source>
</reference>
<keyword evidence="4" id="KW-0052">Apoplast</keyword>
<dbReference type="EC" id="1.15.1.1" evidence="3"/>
<dbReference type="EMBL" id="CM018050">
    <property type="protein sequence ID" value="KAA8518586.1"/>
    <property type="molecule type" value="Genomic_DNA"/>
</dbReference>
<dbReference type="Pfam" id="PF00190">
    <property type="entry name" value="Cupin_1"/>
    <property type="match status" value="1"/>
</dbReference>
<comment type="similarity">
    <text evidence="2">Belongs to the germin family.</text>
</comment>
<dbReference type="SUPFAM" id="SSF52047">
    <property type="entry name" value="RNI-like"/>
    <property type="match status" value="1"/>
</dbReference>
<comment type="subunit">
    <text evidence="12">Monomer. In the absence of manganese, it forms tetrameric and pentameric forms which show superoxide dismutase activity.</text>
</comment>
<dbReference type="InterPro" id="IPR014710">
    <property type="entry name" value="RmlC-like_jellyroll"/>
</dbReference>
<dbReference type="GO" id="GO:0004784">
    <property type="term" value="F:superoxide dismutase activity"/>
    <property type="evidence" value="ECO:0007669"/>
    <property type="project" value="UniProtKB-EC"/>
</dbReference>
<sequence length="319" mass="35459">MISRSSKLRRLRLWGVVFDDEDEVVDLETISACFPLLSHLSLCYDLRDGALQHGLQGPFQLENVVVLELGWTVISDLFSYWVSGLLQRCPNLRKLVIYGVVSEAKTHEECQLLANFTVIHYPDPVQDFCIPNTKAGTIRTVRFNIIPCKNSTEVIPDDFIFSGIKSPGNFSDTGLSAISVNPAIFPGLNTLGMSFVRADLKVGGINAPHFHPRATEIVYVVQGRLYSGFVDSTNRVFAKVIEQGEVMVFPRGLVHFQMNVGKSAATIFGSFNSQNPGMQKIPSAIFGSGIDDELLEKAFGLTSRQIRMMKRRFIPKKLG</sequence>
<keyword evidence="7" id="KW-0732">Signal</keyword>
<dbReference type="GO" id="GO:0009506">
    <property type="term" value="C:plasmodesma"/>
    <property type="evidence" value="ECO:0007669"/>
    <property type="project" value="UniProtKB-ARBA"/>
</dbReference>
<dbReference type="GO" id="GO:0030145">
    <property type="term" value="F:manganese ion binding"/>
    <property type="evidence" value="ECO:0007669"/>
    <property type="project" value="InterPro"/>
</dbReference>
<feature type="domain" description="Cupin type-1" evidence="18">
    <location>
        <begin position="162"/>
        <end position="307"/>
    </location>
</feature>
<evidence type="ECO:0000256" key="11">
    <source>
        <dbReference type="ARBA" id="ARBA00058969"/>
    </source>
</evidence>
<dbReference type="PROSITE" id="PS00725">
    <property type="entry name" value="GERMIN"/>
    <property type="match status" value="1"/>
</dbReference>
<dbReference type="PRINTS" id="PR00325">
    <property type="entry name" value="GERMIN"/>
</dbReference>
<evidence type="ECO:0000256" key="4">
    <source>
        <dbReference type="ARBA" id="ARBA00022523"/>
    </source>
</evidence>
<evidence type="ECO:0000256" key="5">
    <source>
        <dbReference type="ARBA" id="ARBA00022525"/>
    </source>
</evidence>
<evidence type="ECO:0000256" key="9">
    <source>
        <dbReference type="ARBA" id="ARBA00023211"/>
    </source>
</evidence>
<evidence type="ECO:0000256" key="10">
    <source>
        <dbReference type="ARBA" id="ARBA00049204"/>
    </source>
</evidence>
<feature type="binding site" evidence="15">
    <location>
        <position position="216"/>
    </location>
    <ligand>
        <name>oxalate</name>
        <dbReference type="ChEBI" id="CHEBI:30623"/>
    </ligand>
</feature>
<evidence type="ECO:0000256" key="7">
    <source>
        <dbReference type="ARBA" id="ARBA00022729"/>
    </source>
</evidence>
<evidence type="ECO:0000256" key="12">
    <source>
        <dbReference type="ARBA" id="ARBA00064720"/>
    </source>
</evidence>
<name>A0A5J4ZLP9_9ASTE</name>
<keyword evidence="9 15" id="KW-0464">Manganese</keyword>
<feature type="binding site" evidence="15">
    <location>
        <position position="206"/>
    </location>
    <ligand>
        <name>oxalate</name>
        <dbReference type="ChEBI" id="CHEBI:30623"/>
    </ligand>
</feature>